<dbReference type="Proteomes" id="UP000434957">
    <property type="component" value="Unassembled WGS sequence"/>
</dbReference>
<dbReference type="SUPFAM" id="SSF81324">
    <property type="entry name" value="Voltage-gated potassium channels"/>
    <property type="match status" value="1"/>
</dbReference>
<feature type="transmembrane region" description="Helical" evidence="5">
    <location>
        <begin position="255"/>
        <end position="279"/>
    </location>
</feature>
<evidence type="ECO:0000313" key="12">
    <source>
        <dbReference type="Proteomes" id="UP000435112"/>
    </source>
</evidence>
<evidence type="ECO:0000313" key="10">
    <source>
        <dbReference type="Proteomes" id="UP000429607"/>
    </source>
</evidence>
<feature type="transmembrane region" description="Helical" evidence="5">
    <location>
        <begin position="44"/>
        <end position="64"/>
    </location>
</feature>
<evidence type="ECO:0000313" key="8">
    <source>
        <dbReference type="EMBL" id="KAE8991542.1"/>
    </source>
</evidence>
<name>A0A6A4D4R7_9STRA</name>
<dbReference type="GO" id="GO:0005221">
    <property type="term" value="F:intracellularly cyclic nucleotide-activated monoatomic cation channel activity"/>
    <property type="evidence" value="ECO:0007669"/>
    <property type="project" value="InterPro"/>
</dbReference>
<feature type="domain" description="Ion transport" evidence="6">
    <location>
        <begin position="40"/>
        <end position="269"/>
    </location>
</feature>
<keyword evidence="11" id="KW-1185">Reference proteome</keyword>
<evidence type="ECO:0000256" key="1">
    <source>
        <dbReference type="ARBA" id="ARBA00004141"/>
    </source>
</evidence>
<dbReference type="EMBL" id="QXFT01002202">
    <property type="protein sequence ID" value="KAE9302113.1"/>
    <property type="molecule type" value="Genomic_DNA"/>
</dbReference>
<evidence type="ECO:0000256" key="5">
    <source>
        <dbReference type="SAM" id="Phobius"/>
    </source>
</evidence>
<proteinExistence type="predicted"/>
<dbReference type="Proteomes" id="UP000435112">
    <property type="component" value="Unassembled WGS sequence"/>
</dbReference>
<dbReference type="InterPro" id="IPR005821">
    <property type="entry name" value="Ion_trans_dom"/>
</dbReference>
<dbReference type="AlphaFoldDB" id="A0A6A4D4R7"/>
<reference evidence="9 11" key="1">
    <citation type="submission" date="2018-08" db="EMBL/GenBank/DDBJ databases">
        <title>Genomic investigation of the strawberry pathogen Phytophthora fragariae indicates pathogenicity is determined by transcriptional variation in three key races.</title>
        <authorList>
            <person name="Adams T.M."/>
            <person name="Armitage A.D."/>
            <person name="Sobczyk M.K."/>
            <person name="Bates H.J."/>
            <person name="Dunwell J.M."/>
            <person name="Nellist C.F."/>
            <person name="Harrison R.J."/>
        </authorList>
    </citation>
    <scope>NUCLEOTIDE SEQUENCE [LARGE SCALE GENOMIC DNA]</scope>
    <source>
        <strain evidence="8 10">SCRP249</strain>
        <strain evidence="7 12">SCRP324</strain>
        <strain evidence="9 11">SCRP333</strain>
    </source>
</reference>
<gene>
    <name evidence="8" type="ORF">PR001_g21195</name>
    <name evidence="7" type="ORF">PR002_g21622</name>
    <name evidence="9" type="ORF">PR003_g22357</name>
</gene>
<dbReference type="Proteomes" id="UP000429607">
    <property type="component" value="Unassembled WGS sequence"/>
</dbReference>
<dbReference type="PANTHER" id="PTHR45638">
    <property type="entry name" value="CYCLIC NUCLEOTIDE-GATED CATION CHANNEL SUBUNIT A"/>
    <property type="match status" value="1"/>
</dbReference>
<keyword evidence="3 5" id="KW-1133">Transmembrane helix</keyword>
<evidence type="ECO:0000256" key="4">
    <source>
        <dbReference type="ARBA" id="ARBA00023136"/>
    </source>
</evidence>
<dbReference type="Pfam" id="PF00520">
    <property type="entry name" value="Ion_trans"/>
    <property type="match status" value="1"/>
</dbReference>
<protein>
    <recommendedName>
        <fullName evidence="6">Ion transport domain-containing protein</fullName>
    </recommendedName>
</protein>
<organism evidence="9 11">
    <name type="scientific">Phytophthora rubi</name>
    <dbReference type="NCBI Taxonomy" id="129364"/>
    <lineage>
        <taxon>Eukaryota</taxon>
        <taxon>Sar</taxon>
        <taxon>Stramenopiles</taxon>
        <taxon>Oomycota</taxon>
        <taxon>Peronosporomycetes</taxon>
        <taxon>Peronosporales</taxon>
        <taxon>Peronosporaceae</taxon>
        <taxon>Phytophthora</taxon>
    </lineage>
</organism>
<dbReference type="GO" id="GO:0016020">
    <property type="term" value="C:membrane"/>
    <property type="evidence" value="ECO:0007669"/>
    <property type="project" value="UniProtKB-SubCell"/>
</dbReference>
<accession>A0A6A4D4R7</accession>
<evidence type="ECO:0000313" key="11">
    <source>
        <dbReference type="Proteomes" id="UP000434957"/>
    </source>
</evidence>
<dbReference type="EMBL" id="QXFU01002210">
    <property type="protein sequence ID" value="KAE8988878.1"/>
    <property type="molecule type" value="Genomic_DNA"/>
</dbReference>
<comment type="caution">
    <text evidence="9">The sequence shown here is derived from an EMBL/GenBank/DDBJ whole genome shotgun (WGS) entry which is preliminary data.</text>
</comment>
<evidence type="ECO:0000256" key="2">
    <source>
        <dbReference type="ARBA" id="ARBA00022692"/>
    </source>
</evidence>
<feature type="transmembrane region" description="Helical" evidence="5">
    <location>
        <begin position="229"/>
        <end position="248"/>
    </location>
</feature>
<dbReference type="OrthoDB" id="421226at2759"/>
<feature type="non-terminal residue" evidence="9">
    <location>
        <position position="311"/>
    </location>
</feature>
<evidence type="ECO:0000313" key="9">
    <source>
        <dbReference type="EMBL" id="KAE9302113.1"/>
    </source>
</evidence>
<dbReference type="PANTHER" id="PTHR45638:SF11">
    <property type="entry name" value="CYCLIC NUCLEOTIDE-GATED CATION CHANNEL SUBUNIT A"/>
    <property type="match status" value="1"/>
</dbReference>
<evidence type="ECO:0000313" key="7">
    <source>
        <dbReference type="EMBL" id="KAE8988878.1"/>
    </source>
</evidence>
<evidence type="ECO:0000256" key="3">
    <source>
        <dbReference type="ARBA" id="ARBA00022989"/>
    </source>
</evidence>
<feature type="transmembrane region" description="Helical" evidence="5">
    <location>
        <begin position="76"/>
        <end position="93"/>
    </location>
</feature>
<keyword evidence="4 5" id="KW-0472">Membrane</keyword>
<comment type="subcellular location">
    <subcellularLocation>
        <location evidence="1">Membrane</location>
        <topology evidence="1">Multi-pass membrane protein</topology>
    </subcellularLocation>
</comment>
<feature type="transmembrane region" description="Helical" evidence="5">
    <location>
        <begin position="183"/>
        <end position="204"/>
    </location>
</feature>
<evidence type="ECO:0000259" key="6">
    <source>
        <dbReference type="Pfam" id="PF00520"/>
    </source>
</evidence>
<keyword evidence="2 5" id="KW-0812">Transmembrane</keyword>
<dbReference type="Gene3D" id="1.10.287.70">
    <property type="match status" value="1"/>
</dbReference>
<dbReference type="EMBL" id="QXFV01002184">
    <property type="protein sequence ID" value="KAE8991542.1"/>
    <property type="molecule type" value="Genomic_DNA"/>
</dbReference>
<sequence length="311" mass="35081">MKTRPRRRTLIHEGSGSGSFYGYIGDLRNAFDPHSLLLKSWHQLLFGCLLYEAFLLPFAVTFAADDALPSSTSAFRAFYAAEILFCADFYVILNTGFYEAGNIHRDKRRARAKYLTSFGFLLDLLAIVPLSVILPLTNVGWVSSGTCWPGWLEALKVLRFRRIPSYLTNLDDIYSKRFRSLKIFKVLVVTTFVAHVVACGRFAFGRSKSGSDSWLPFAPLENDSLTTQYVQALFWSVGLLTGAFDGALPRFNTEFAFTLTVALLGFVLFIYACSTLFMLSKSESNQTELAQARINQLRHLLTFHRVPESLQ</sequence>
<dbReference type="InterPro" id="IPR050866">
    <property type="entry name" value="CNG_cation_channel"/>
</dbReference>
<dbReference type="GO" id="GO:0044877">
    <property type="term" value="F:protein-containing complex binding"/>
    <property type="evidence" value="ECO:0007669"/>
    <property type="project" value="TreeGrafter"/>
</dbReference>